<accession>A0A7X6IAP4</accession>
<evidence type="ECO:0000313" key="6">
    <source>
        <dbReference type="Proteomes" id="UP000534783"/>
    </source>
</evidence>
<dbReference type="Gene3D" id="1.10.10.10">
    <property type="entry name" value="Winged helix-like DNA-binding domain superfamily/Winged helix DNA-binding domain"/>
    <property type="match status" value="1"/>
</dbReference>
<sequence length="217" mass="23800">MAVPSQTKTRSSMQHDESFPIEERLLFGLEQVVQAVGFLLERRSRDSAISPLQLRILLTLLKTGAKHTVGGTAEELSVTPATVSDAVASLVKKGLLAKKRGTEDGRVAHLALSARGKRLAVSQTVPDELIDLIRTLSKGEQESLLLVLIKLIRGFQERGMIPIARMCTNCRFFSPNAYPDSKKPHHCGFVEAPFGDRELRIECPDYAAPAGLNVLKD</sequence>
<evidence type="ECO:0000259" key="4">
    <source>
        <dbReference type="PROSITE" id="PS50995"/>
    </source>
</evidence>
<keyword evidence="3" id="KW-0804">Transcription</keyword>
<dbReference type="SUPFAM" id="SSF46785">
    <property type="entry name" value="Winged helix' DNA-binding domain"/>
    <property type="match status" value="1"/>
</dbReference>
<keyword evidence="6" id="KW-1185">Reference proteome</keyword>
<evidence type="ECO:0000256" key="2">
    <source>
        <dbReference type="ARBA" id="ARBA00023125"/>
    </source>
</evidence>
<dbReference type="PROSITE" id="PS01117">
    <property type="entry name" value="HTH_MARR_1"/>
    <property type="match status" value="1"/>
</dbReference>
<dbReference type="GO" id="GO:0006950">
    <property type="term" value="P:response to stress"/>
    <property type="evidence" value="ECO:0007669"/>
    <property type="project" value="TreeGrafter"/>
</dbReference>
<dbReference type="PROSITE" id="PS50995">
    <property type="entry name" value="HTH_MARR_2"/>
    <property type="match status" value="1"/>
</dbReference>
<reference evidence="5 6" key="1">
    <citation type="journal article" date="2020" name="Nature">
        <title>Bacterial chemolithoautotrophy via manganese oxidation.</title>
        <authorList>
            <person name="Yu H."/>
            <person name="Leadbetter J.R."/>
        </authorList>
    </citation>
    <scope>NUCLEOTIDE SEQUENCE [LARGE SCALE GENOMIC DNA]</scope>
    <source>
        <strain evidence="5 6">Mn-1</strain>
    </source>
</reference>
<comment type="caution">
    <text evidence="5">The sequence shown here is derived from an EMBL/GenBank/DDBJ whole genome shotgun (WGS) entry which is preliminary data.</text>
</comment>
<dbReference type="EMBL" id="VTOW01000001">
    <property type="protein sequence ID" value="NKE70599.1"/>
    <property type="molecule type" value="Genomic_DNA"/>
</dbReference>
<protein>
    <submittedName>
        <fullName evidence="5">Winged helix-turn-helix transcriptional regulator</fullName>
    </submittedName>
</protein>
<evidence type="ECO:0000313" key="5">
    <source>
        <dbReference type="EMBL" id="NKE70599.1"/>
    </source>
</evidence>
<dbReference type="Proteomes" id="UP000534783">
    <property type="component" value="Unassembled WGS sequence"/>
</dbReference>
<evidence type="ECO:0000256" key="1">
    <source>
        <dbReference type="ARBA" id="ARBA00023015"/>
    </source>
</evidence>
<dbReference type="InterPro" id="IPR036388">
    <property type="entry name" value="WH-like_DNA-bd_sf"/>
</dbReference>
<dbReference type="GO" id="GO:0003700">
    <property type="term" value="F:DNA-binding transcription factor activity"/>
    <property type="evidence" value="ECO:0007669"/>
    <property type="project" value="InterPro"/>
</dbReference>
<dbReference type="InterPro" id="IPR036390">
    <property type="entry name" value="WH_DNA-bd_sf"/>
</dbReference>
<feature type="domain" description="HTH marR-type" evidence="4">
    <location>
        <begin position="22"/>
        <end position="153"/>
    </location>
</feature>
<dbReference type="InterPro" id="IPR039422">
    <property type="entry name" value="MarR/SlyA-like"/>
</dbReference>
<dbReference type="PANTHER" id="PTHR33164:SF43">
    <property type="entry name" value="HTH-TYPE TRANSCRIPTIONAL REPRESSOR YETL"/>
    <property type="match status" value="1"/>
</dbReference>
<dbReference type="SMART" id="SM00347">
    <property type="entry name" value="HTH_MARR"/>
    <property type="match status" value="1"/>
</dbReference>
<dbReference type="GO" id="GO:0003677">
    <property type="term" value="F:DNA binding"/>
    <property type="evidence" value="ECO:0007669"/>
    <property type="project" value="UniProtKB-KW"/>
</dbReference>
<dbReference type="AlphaFoldDB" id="A0A7X6IAP4"/>
<keyword evidence="2" id="KW-0238">DNA-binding</keyword>
<dbReference type="InterPro" id="IPR023187">
    <property type="entry name" value="Tscrpt_reg_MarR-type_CS"/>
</dbReference>
<dbReference type="PANTHER" id="PTHR33164">
    <property type="entry name" value="TRANSCRIPTIONAL REGULATOR, MARR FAMILY"/>
    <property type="match status" value="1"/>
</dbReference>
<gene>
    <name evidence="5" type="ORF">MNODULE_07610</name>
</gene>
<evidence type="ECO:0000256" key="3">
    <source>
        <dbReference type="ARBA" id="ARBA00023163"/>
    </source>
</evidence>
<dbReference type="Pfam" id="PF01047">
    <property type="entry name" value="MarR"/>
    <property type="match status" value="1"/>
</dbReference>
<name>A0A7X6IAP4_9BACT</name>
<proteinExistence type="predicted"/>
<organism evidence="5 6">
    <name type="scientific">Candidatus Manganitrophus noduliformans</name>
    <dbReference type="NCBI Taxonomy" id="2606439"/>
    <lineage>
        <taxon>Bacteria</taxon>
        <taxon>Pseudomonadati</taxon>
        <taxon>Nitrospirota</taxon>
        <taxon>Nitrospiria</taxon>
        <taxon>Candidatus Troglogloeales</taxon>
        <taxon>Candidatus Manganitrophaceae</taxon>
        <taxon>Candidatus Manganitrophus</taxon>
    </lineage>
</organism>
<dbReference type="InterPro" id="IPR000835">
    <property type="entry name" value="HTH_MarR-typ"/>
</dbReference>
<keyword evidence="1" id="KW-0805">Transcription regulation</keyword>